<gene>
    <name evidence="6" type="primary">rlmG</name>
    <name evidence="9" type="ORF">HNR75_000035</name>
</gene>
<dbReference type="InterPro" id="IPR029063">
    <property type="entry name" value="SAM-dependent_MTases_sf"/>
</dbReference>
<dbReference type="InterPro" id="IPR002052">
    <property type="entry name" value="DNA_methylase_N6_adenine_CS"/>
</dbReference>
<dbReference type="InterPro" id="IPR007848">
    <property type="entry name" value="Small_mtfrase_dom"/>
</dbReference>
<dbReference type="Pfam" id="PF26049">
    <property type="entry name" value="RLMG_N"/>
    <property type="match status" value="1"/>
</dbReference>
<keyword evidence="10" id="KW-1185">Reference proteome</keyword>
<dbReference type="GO" id="GO:0052916">
    <property type="term" value="F:23S rRNA (guanine(1835)-N(2))-methyltransferase activity"/>
    <property type="evidence" value="ECO:0007669"/>
    <property type="project" value="UniProtKB-EC"/>
</dbReference>
<feature type="domain" description="RlmG N-terminal" evidence="8">
    <location>
        <begin position="1"/>
        <end position="183"/>
    </location>
</feature>
<dbReference type="InterPro" id="IPR017237">
    <property type="entry name" value="RLMG"/>
</dbReference>
<dbReference type="CDD" id="cd02440">
    <property type="entry name" value="AdoMet_MTases"/>
    <property type="match status" value="1"/>
</dbReference>
<comment type="similarity">
    <text evidence="6">Belongs to the methyltransferase superfamily. RlmG family.</text>
</comment>
<dbReference type="PANTHER" id="PTHR47816">
    <property type="entry name" value="RIBOSOMAL RNA SMALL SUBUNIT METHYLTRANSFERASE C"/>
    <property type="match status" value="1"/>
</dbReference>
<feature type="domain" description="Methyltransferase small" evidence="7">
    <location>
        <begin position="203"/>
        <end position="374"/>
    </location>
</feature>
<dbReference type="Gene3D" id="3.40.50.150">
    <property type="entry name" value="Vaccinia Virus protein VP39"/>
    <property type="match status" value="2"/>
</dbReference>
<reference evidence="9 10" key="1">
    <citation type="submission" date="2020-08" db="EMBL/GenBank/DDBJ databases">
        <title>Genomic Encyclopedia of Type Strains, Phase IV (KMG-IV): sequencing the most valuable type-strain genomes for metagenomic binning, comparative biology and taxonomic classification.</title>
        <authorList>
            <person name="Goeker M."/>
        </authorList>
    </citation>
    <scope>NUCLEOTIDE SEQUENCE [LARGE SCALE GENOMIC DNA]</scope>
    <source>
        <strain evidence="9 10">DSM 22975</strain>
    </source>
</reference>
<dbReference type="GO" id="GO:0005737">
    <property type="term" value="C:cytoplasm"/>
    <property type="evidence" value="ECO:0007669"/>
    <property type="project" value="UniProtKB-SubCell"/>
</dbReference>
<protein>
    <recommendedName>
        <fullName evidence="6">Ribosomal RNA large subunit methyltransferase G</fullName>
        <ecNumber evidence="6">2.1.1.174</ecNumber>
    </recommendedName>
    <alternativeName>
        <fullName evidence="6">23S rRNA m2G1835 methyltransferase</fullName>
    </alternativeName>
    <alternativeName>
        <fullName evidence="6">rRNA (guanine-N(2)-)-methyltransferase RlmG</fullName>
    </alternativeName>
</protein>
<comment type="catalytic activity">
    <reaction evidence="6">
        <text>guanosine(1835) in 23S rRNA + S-adenosyl-L-methionine = N(2)-methylguanosine(1835) in 23S rRNA + S-adenosyl-L-homocysteine + H(+)</text>
        <dbReference type="Rhea" id="RHEA:42744"/>
        <dbReference type="Rhea" id="RHEA-COMP:10217"/>
        <dbReference type="Rhea" id="RHEA-COMP:10218"/>
        <dbReference type="ChEBI" id="CHEBI:15378"/>
        <dbReference type="ChEBI" id="CHEBI:57856"/>
        <dbReference type="ChEBI" id="CHEBI:59789"/>
        <dbReference type="ChEBI" id="CHEBI:74269"/>
        <dbReference type="ChEBI" id="CHEBI:74481"/>
        <dbReference type="EC" id="2.1.1.174"/>
    </reaction>
</comment>
<dbReference type="PROSITE" id="PS00092">
    <property type="entry name" value="N6_MTASE"/>
    <property type="match status" value="1"/>
</dbReference>
<dbReference type="InterPro" id="IPR046977">
    <property type="entry name" value="RsmC/RlmG"/>
</dbReference>
<dbReference type="AlphaFoldDB" id="A0A841GH10"/>
<dbReference type="Pfam" id="PF05175">
    <property type="entry name" value="MTS"/>
    <property type="match status" value="1"/>
</dbReference>
<evidence type="ECO:0000256" key="5">
    <source>
        <dbReference type="ARBA" id="ARBA00022691"/>
    </source>
</evidence>
<evidence type="ECO:0000259" key="8">
    <source>
        <dbReference type="Pfam" id="PF26049"/>
    </source>
</evidence>
<dbReference type="HAMAP" id="MF_01859">
    <property type="entry name" value="23SrRNA_methyltr_G"/>
    <property type="match status" value="1"/>
</dbReference>
<evidence type="ECO:0000256" key="3">
    <source>
        <dbReference type="ARBA" id="ARBA00022603"/>
    </source>
</evidence>
<keyword evidence="3 6" id="KW-0489">Methyltransferase</keyword>
<accession>A0A841GH10</accession>
<evidence type="ECO:0000256" key="1">
    <source>
        <dbReference type="ARBA" id="ARBA00022490"/>
    </source>
</evidence>
<organism evidence="9 10">
    <name type="scientific">Tolumonas osonensis</name>
    <dbReference type="NCBI Taxonomy" id="675874"/>
    <lineage>
        <taxon>Bacteria</taxon>
        <taxon>Pseudomonadati</taxon>
        <taxon>Pseudomonadota</taxon>
        <taxon>Gammaproteobacteria</taxon>
        <taxon>Aeromonadales</taxon>
        <taxon>Aeromonadaceae</taxon>
        <taxon>Tolumonas</taxon>
    </lineage>
</organism>
<comment type="function">
    <text evidence="6">Specifically methylates the guanine in position 1835 (m2G1835) of 23S rRNA.</text>
</comment>
<keyword evidence="4 6" id="KW-0808">Transferase</keyword>
<proteinExistence type="inferred from homology"/>
<dbReference type="EMBL" id="JACHGR010000001">
    <property type="protein sequence ID" value="MBB6054170.1"/>
    <property type="molecule type" value="Genomic_DNA"/>
</dbReference>
<evidence type="ECO:0000313" key="9">
    <source>
        <dbReference type="EMBL" id="MBB6054170.1"/>
    </source>
</evidence>
<dbReference type="InterPro" id="IPR058679">
    <property type="entry name" value="RlmG_N"/>
</dbReference>
<dbReference type="SUPFAM" id="SSF53335">
    <property type="entry name" value="S-adenosyl-L-methionine-dependent methyltransferases"/>
    <property type="match status" value="1"/>
</dbReference>
<comment type="subcellular location">
    <subcellularLocation>
        <location evidence="6">Cytoplasm</location>
    </subcellularLocation>
</comment>
<evidence type="ECO:0000256" key="4">
    <source>
        <dbReference type="ARBA" id="ARBA00022679"/>
    </source>
</evidence>
<sequence>MTLLTLETRSLTLHRYPSTTDPNLQAWDAADEYLLRELTAEQLQTFAAQGPILILNDSFGALACGLADYQPVVVSDSFLSQEATRRNWQSNELNEQHLHLQDVLAPLPAVPALVILKVPKTLAMLEDQLLRLRDVMTPQTRLIAAGKAKEIHTSTLNLFEQIIGKTTTSLAWKKARLIYSQLEDKPAVTNPYPNVWQLENSDYQIANHANVFSRASLDIGARFMLQHLPRQKCGLMVDLGCGNGVLGLMALEYNPDAELLFLDESFMAIASSRLNVENNRPQDLARCHFRTGHALTGIDSNSVDVILCNPPFHQLQAITDEIAWQMFKDAKRCLKRGGELWVVGNRHLNYHIKLKRLFGGAECIASNSKFVILRTINR</sequence>
<dbReference type="RefSeq" id="WP_188024999.1">
    <property type="nucleotide sequence ID" value="NZ_JACHGR010000001.1"/>
</dbReference>
<evidence type="ECO:0000256" key="2">
    <source>
        <dbReference type="ARBA" id="ARBA00022552"/>
    </source>
</evidence>
<dbReference type="PANTHER" id="PTHR47816:SF5">
    <property type="entry name" value="RIBOSOMAL RNA LARGE SUBUNIT METHYLTRANSFERASE G"/>
    <property type="match status" value="1"/>
</dbReference>
<evidence type="ECO:0000259" key="7">
    <source>
        <dbReference type="Pfam" id="PF05175"/>
    </source>
</evidence>
<keyword evidence="5 6" id="KW-0949">S-adenosyl-L-methionine</keyword>
<dbReference type="Proteomes" id="UP000585721">
    <property type="component" value="Unassembled WGS sequence"/>
</dbReference>
<keyword evidence="2 6" id="KW-0698">rRNA processing</keyword>
<comment type="caution">
    <text evidence="9">The sequence shown here is derived from an EMBL/GenBank/DDBJ whole genome shotgun (WGS) entry which is preliminary data.</text>
</comment>
<evidence type="ECO:0000313" key="10">
    <source>
        <dbReference type="Proteomes" id="UP000585721"/>
    </source>
</evidence>
<name>A0A841GH10_9GAMM</name>
<dbReference type="EC" id="2.1.1.174" evidence="6"/>
<dbReference type="GO" id="GO:0003676">
    <property type="term" value="F:nucleic acid binding"/>
    <property type="evidence" value="ECO:0007669"/>
    <property type="project" value="InterPro"/>
</dbReference>
<dbReference type="PIRSF" id="PIRSF037565">
    <property type="entry name" value="RRNA_m2G_Mtase_RsmD_prd"/>
    <property type="match status" value="1"/>
</dbReference>
<evidence type="ECO:0000256" key="6">
    <source>
        <dbReference type="HAMAP-Rule" id="MF_01859"/>
    </source>
</evidence>
<keyword evidence="1 6" id="KW-0963">Cytoplasm</keyword>